<dbReference type="AlphaFoldDB" id="A0A0U2T8M5"/>
<evidence type="ECO:0000256" key="1">
    <source>
        <dbReference type="SAM" id="SignalP"/>
    </source>
</evidence>
<evidence type="ECO:0000259" key="2">
    <source>
        <dbReference type="PROSITE" id="PS50041"/>
    </source>
</evidence>
<proteinExistence type="evidence at transcript level"/>
<dbReference type="Gene3D" id="3.10.100.10">
    <property type="entry name" value="Mannose-Binding Protein A, subunit A"/>
    <property type="match status" value="1"/>
</dbReference>
<dbReference type="InterPro" id="IPR001304">
    <property type="entry name" value="C-type_lectin-like"/>
</dbReference>
<name>A0A0U2T8M5_9MAXI</name>
<feature type="domain" description="C-type lectin" evidence="2">
    <location>
        <begin position="45"/>
        <end position="152"/>
    </location>
</feature>
<dbReference type="InterPro" id="IPR016187">
    <property type="entry name" value="CTDL_fold"/>
</dbReference>
<evidence type="ECO:0000313" key="3">
    <source>
        <dbReference type="EMBL" id="ALS05040.1"/>
    </source>
</evidence>
<dbReference type="SMART" id="SM00034">
    <property type="entry name" value="CLECT"/>
    <property type="match status" value="1"/>
</dbReference>
<sequence length="179" mass="20807">MLKCQALLLASLLMYSGNHEGNADIIDNYDITGSCDFEYVHPITKQTSCYLYKDEHVNWFTANKNCNENGGLLMNIETPYENNFIKKHVAKFDRNIWLGLRKTNVGDFIYSTVVRHFTDFHPDEGKPGDKGDGACVHMFTSKKQFLWNDIPCTNTEKVDGKPFAYICEFRRGEHMPWYW</sequence>
<dbReference type="CDD" id="cd00037">
    <property type="entry name" value="CLECT"/>
    <property type="match status" value="1"/>
</dbReference>
<keyword evidence="3" id="KW-0675">Receptor</keyword>
<dbReference type="InterPro" id="IPR050111">
    <property type="entry name" value="C-type_lectin/snaclec_domain"/>
</dbReference>
<protein>
    <submittedName>
        <fullName evidence="3">Macrophage mannose receptor 1-like isoform X2</fullName>
    </submittedName>
</protein>
<dbReference type="PANTHER" id="PTHR22803">
    <property type="entry name" value="MANNOSE, PHOSPHOLIPASE, LECTIN RECEPTOR RELATED"/>
    <property type="match status" value="1"/>
</dbReference>
<accession>A0A0U2T8M5</accession>
<dbReference type="PROSITE" id="PS50041">
    <property type="entry name" value="C_TYPE_LECTIN_2"/>
    <property type="match status" value="1"/>
</dbReference>
<dbReference type="Pfam" id="PF00059">
    <property type="entry name" value="Lectin_C"/>
    <property type="match status" value="1"/>
</dbReference>
<dbReference type="EMBL" id="KT755206">
    <property type="protein sequence ID" value="ALS05040.1"/>
    <property type="molecule type" value="mRNA"/>
</dbReference>
<dbReference type="InterPro" id="IPR016186">
    <property type="entry name" value="C-type_lectin-like/link_sf"/>
</dbReference>
<feature type="chain" id="PRO_5006832386" evidence="1">
    <location>
        <begin position="24"/>
        <end position="179"/>
    </location>
</feature>
<feature type="signal peptide" evidence="1">
    <location>
        <begin position="1"/>
        <end position="23"/>
    </location>
</feature>
<keyword evidence="1" id="KW-0732">Signal</keyword>
<reference evidence="3" key="1">
    <citation type="journal article" date="2015" name="Sci. Rep.">
        <title>Spliced leader RNA trans-splicing discovered in copepods.</title>
        <authorList>
            <person name="Yang F."/>
            <person name="Xu D."/>
            <person name="Zhuang Y."/>
            <person name="Yi X."/>
            <person name="Huang Y."/>
            <person name="Chen H."/>
            <person name="Lin S."/>
            <person name="Campbell D.A."/>
            <person name="Sturm N.R."/>
            <person name="Liu G."/>
            <person name="Zhang H."/>
        </authorList>
    </citation>
    <scope>NUCLEOTIDE SEQUENCE</scope>
</reference>
<organism evidence="3">
    <name type="scientific">Centropages dorsispinatus</name>
    <dbReference type="NCBI Taxonomy" id="1239308"/>
    <lineage>
        <taxon>Eukaryota</taxon>
        <taxon>Metazoa</taxon>
        <taxon>Ecdysozoa</taxon>
        <taxon>Arthropoda</taxon>
        <taxon>Crustacea</taxon>
        <taxon>Multicrustacea</taxon>
        <taxon>Hexanauplia</taxon>
        <taxon>Copepoda</taxon>
        <taxon>Calanoida</taxon>
        <taxon>Centropagidae</taxon>
        <taxon>Centropages</taxon>
    </lineage>
</organism>
<dbReference type="SUPFAM" id="SSF56436">
    <property type="entry name" value="C-type lectin-like"/>
    <property type="match status" value="1"/>
</dbReference>